<comment type="caution">
    <text evidence="2">The sequence shown here is derived from an EMBL/GenBank/DDBJ whole genome shotgun (WGS) entry which is preliminary data.</text>
</comment>
<feature type="compositionally biased region" description="Polar residues" evidence="1">
    <location>
        <begin position="24"/>
        <end position="40"/>
    </location>
</feature>
<feature type="region of interest" description="Disordered" evidence="1">
    <location>
        <begin position="1"/>
        <end position="74"/>
    </location>
</feature>
<dbReference type="Proteomes" id="UP001300496">
    <property type="component" value="Unassembled WGS sequence"/>
</dbReference>
<reference evidence="2 3" key="1">
    <citation type="journal article" date="2024" name="Int. J. Syst. Evol. Microbiol.">
        <title>Microbacterium memoriense sp. nov., a member of the Actinomycetota from marine beach sediment of the north coast of Portugal.</title>
        <authorList>
            <person name="Santos J.D.N.D."/>
            <person name="Klimek D."/>
            <person name="Calusinska M."/>
            <person name="Lobo-da-Cunha A."/>
            <person name="Catita J."/>
            <person name="Goncalves H."/>
            <person name="Gonzalez I."/>
            <person name="Lage O.M."/>
        </authorList>
    </citation>
    <scope>NUCLEOTIDE SEQUENCE [LARGE SCALE GENOMIC DNA]</scope>
    <source>
        <strain evidence="2 3">PMIC_1C1B</strain>
    </source>
</reference>
<sequence length="74" mass="7697">MSDPQSPPQPPQVPQPPEPPQAPTDEQTTDSDGMPTTTQLEEPSTETPPGEEPKAPDGEPDTASHKATGIGVVD</sequence>
<organism evidence="2 3">
    <name type="scientific">Microbacterium memoriense</name>
    <dbReference type="NCBI Taxonomy" id="2978350"/>
    <lineage>
        <taxon>Bacteria</taxon>
        <taxon>Bacillati</taxon>
        <taxon>Actinomycetota</taxon>
        <taxon>Actinomycetes</taxon>
        <taxon>Micrococcales</taxon>
        <taxon>Microbacteriaceae</taxon>
        <taxon>Microbacterium</taxon>
    </lineage>
</organism>
<proteinExistence type="predicted"/>
<gene>
    <name evidence="2" type="ORF">N4R40_13165</name>
</gene>
<protein>
    <submittedName>
        <fullName evidence="2">Uncharacterized protein</fullName>
    </submittedName>
</protein>
<name>A0ABT2PFA8_9MICO</name>
<feature type="compositionally biased region" description="Pro residues" evidence="1">
    <location>
        <begin position="1"/>
        <end position="22"/>
    </location>
</feature>
<keyword evidence="3" id="KW-1185">Reference proteome</keyword>
<accession>A0ABT2PFA8</accession>
<dbReference type="EMBL" id="JAODOR010000026">
    <property type="protein sequence ID" value="MCT9003303.1"/>
    <property type="molecule type" value="Genomic_DNA"/>
</dbReference>
<dbReference type="RefSeq" id="WP_261607833.1">
    <property type="nucleotide sequence ID" value="NZ_JAODOR010000026.1"/>
</dbReference>
<evidence type="ECO:0000313" key="2">
    <source>
        <dbReference type="EMBL" id="MCT9003303.1"/>
    </source>
</evidence>
<evidence type="ECO:0000313" key="3">
    <source>
        <dbReference type="Proteomes" id="UP001300496"/>
    </source>
</evidence>
<evidence type="ECO:0000256" key="1">
    <source>
        <dbReference type="SAM" id="MobiDB-lite"/>
    </source>
</evidence>